<dbReference type="PANTHER" id="PTHR16134">
    <property type="entry name" value="F-BOX/TPR REPEAT PROTEIN POF3"/>
    <property type="match status" value="1"/>
</dbReference>
<dbReference type="InParanoid" id="A0A369J8I7"/>
<sequence>MLWPWPTQLPASAPSPLADTPGDLLIEIATALESRADVLNLSLTCNHLLSNISPVLYESVTLNNLEQCTQTLPMLQRRPDIARHVRELVVSPQAKSRHGIAVSLIASAAVRELAATKRLDALTKFTWDADEKPFNEDMWFALRMGCPRLRYIATSVGRHLPIYNSHLFDFVDLLGFQITLKPEFYEAHVDMFLDEDNATSRQLWDMLIHRCPDLEELTIEGVSSLPTDMHTLVEGRWPKLRKLALGDVSIDWIPGAIDPSEKRPFITFLEAHPSLDSLSLSRYTIQPAHFATLDPGCLQVTQFSGTLQQLQALPYLHPYLKSVTFRDPMLTREISAQAVAGLLQGLVGLTELRISFMLHSMYDSGNLLRSLISSCPHLRHLELTCGNKPSFQLDTFSKTVRGFPKLRSLHLTIVKYPGDETLSSGAARIAQSNPRLTHFTLTFIPPSYPLPLPFAFPSYIPFPLAARASGSFTLTTDRHGLPLALRARERVRVKWPWGLGVLRTERRYVRMLRPGRRVGGWRGVLGLVCERSVAGEEMRMLVFCGMLVGLAVWGFVANRGRGVWQVGKGAVGAGAGAGVGGGGDSVIRFSTGSLGRVVTATA</sequence>
<dbReference type="EMBL" id="LUEZ02000122">
    <property type="protein sequence ID" value="RDB16745.1"/>
    <property type="molecule type" value="Genomic_DNA"/>
</dbReference>
<accession>A0A369J8I7</accession>
<dbReference type="Pfam" id="PF07723">
    <property type="entry name" value="LRR_2"/>
    <property type="match status" value="1"/>
</dbReference>
<dbReference type="Gene3D" id="3.80.10.10">
    <property type="entry name" value="Ribonuclease Inhibitor"/>
    <property type="match status" value="1"/>
</dbReference>
<dbReference type="Proteomes" id="UP000076154">
    <property type="component" value="Unassembled WGS sequence"/>
</dbReference>
<dbReference type="STRING" id="39966.A0A369J8I7"/>
<evidence type="ECO:0000313" key="1">
    <source>
        <dbReference type="EMBL" id="RDB16745.1"/>
    </source>
</evidence>
<name>A0A369J8I7_HYPMA</name>
<dbReference type="InterPro" id="IPR032675">
    <property type="entry name" value="LRR_dom_sf"/>
</dbReference>
<proteinExistence type="predicted"/>
<dbReference type="AlphaFoldDB" id="A0A369J8I7"/>
<dbReference type="OrthoDB" id="2870744at2759"/>
<comment type="caution">
    <text evidence="1">The sequence shown here is derived from an EMBL/GenBank/DDBJ whole genome shotgun (WGS) entry which is preliminary data.</text>
</comment>
<dbReference type="PANTHER" id="PTHR16134:SF119">
    <property type="entry name" value="AT02038P-RELATED"/>
    <property type="match status" value="1"/>
</dbReference>
<evidence type="ECO:0000313" key="2">
    <source>
        <dbReference type="Proteomes" id="UP000076154"/>
    </source>
</evidence>
<reference evidence="1" key="1">
    <citation type="submission" date="2018-04" db="EMBL/GenBank/DDBJ databases">
        <title>Whole genome sequencing of Hypsizygus marmoreus.</title>
        <authorList>
            <person name="Choi I.-G."/>
            <person name="Min B."/>
            <person name="Kim J.-G."/>
            <person name="Kim S."/>
            <person name="Oh Y.-L."/>
            <person name="Kong W.-S."/>
            <person name="Park H."/>
            <person name="Jeong J."/>
            <person name="Song E.-S."/>
        </authorList>
    </citation>
    <scope>NUCLEOTIDE SEQUENCE [LARGE SCALE GENOMIC DNA]</scope>
    <source>
        <strain evidence="1">51987-8</strain>
    </source>
</reference>
<gene>
    <name evidence="1" type="ORF">Hypma_002417</name>
</gene>
<organism evidence="1 2">
    <name type="scientific">Hypsizygus marmoreus</name>
    <name type="common">White beech mushroom</name>
    <name type="synonym">Agaricus marmoreus</name>
    <dbReference type="NCBI Taxonomy" id="39966"/>
    <lineage>
        <taxon>Eukaryota</taxon>
        <taxon>Fungi</taxon>
        <taxon>Dikarya</taxon>
        <taxon>Basidiomycota</taxon>
        <taxon>Agaricomycotina</taxon>
        <taxon>Agaricomycetes</taxon>
        <taxon>Agaricomycetidae</taxon>
        <taxon>Agaricales</taxon>
        <taxon>Tricholomatineae</taxon>
        <taxon>Lyophyllaceae</taxon>
        <taxon>Hypsizygus</taxon>
    </lineage>
</organism>
<evidence type="ECO:0008006" key="3">
    <source>
        <dbReference type="Google" id="ProtNLM"/>
    </source>
</evidence>
<keyword evidence="2" id="KW-1185">Reference proteome</keyword>
<dbReference type="SUPFAM" id="SSF52047">
    <property type="entry name" value="RNI-like"/>
    <property type="match status" value="1"/>
</dbReference>
<protein>
    <recommendedName>
        <fullName evidence="3">F-box domain-containing protein</fullName>
    </recommendedName>
</protein>
<dbReference type="InterPro" id="IPR013101">
    <property type="entry name" value="LRR_PRU1-like"/>
</dbReference>